<keyword evidence="1" id="KW-0472">Membrane</keyword>
<dbReference type="AlphaFoldDB" id="A0A1I6AZL2"/>
<gene>
    <name evidence="2" type="ORF">SAMN05421810_11711</name>
</gene>
<dbReference type="Pfam" id="PF06197">
    <property type="entry name" value="DUF998"/>
    <property type="match status" value="1"/>
</dbReference>
<accession>A0A1I6AZL2</accession>
<keyword evidence="1" id="KW-1133">Transmembrane helix</keyword>
<feature type="transmembrane region" description="Helical" evidence="1">
    <location>
        <begin position="22"/>
        <end position="48"/>
    </location>
</feature>
<proteinExistence type="predicted"/>
<feature type="transmembrane region" description="Helical" evidence="1">
    <location>
        <begin position="208"/>
        <end position="225"/>
    </location>
</feature>
<evidence type="ECO:0000313" key="2">
    <source>
        <dbReference type="EMBL" id="SFQ74145.1"/>
    </source>
</evidence>
<sequence>MAAAVSLRPAPRMSRGVRAARAVAVTLLLVGGLGYSAWLLEAVLPLGLSPVHSYTTEASALDQPYSRLFRVADVGSGAAFVLAVPFLLRLVPAQFWPRMSVTAIGLFGMNLLVAAAYPLDCARSASEQCRQRIATDEVPTAHWVHVATWTFTVLLYLASCACAERWWPEGFWRRAARTAFVLVLASALGMVALELLAGGRYVGLLERFQLLTMVALLVVGTAYLLDSARLRHAAGLAYRHRTTPPAGRG</sequence>
<evidence type="ECO:0000313" key="3">
    <source>
        <dbReference type="Proteomes" id="UP000198727"/>
    </source>
</evidence>
<dbReference type="InterPro" id="IPR009339">
    <property type="entry name" value="DUF998"/>
</dbReference>
<feature type="transmembrane region" description="Helical" evidence="1">
    <location>
        <begin position="146"/>
        <end position="167"/>
    </location>
</feature>
<dbReference type="RefSeq" id="WP_092537072.1">
    <property type="nucleotide sequence ID" value="NZ_FOWW01000017.1"/>
</dbReference>
<dbReference type="Proteomes" id="UP000198727">
    <property type="component" value="Unassembled WGS sequence"/>
</dbReference>
<protein>
    <recommendedName>
        <fullName evidence="4">DUF998 domain-containing protein</fullName>
    </recommendedName>
</protein>
<keyword evidence="1" id="KW-0812">Transmembrane</keyword>
<dbReference type="STRING" id="587909.SAMN05421810_11711"/>
<keyword evidence="3" id="KW-1185">Reference proteome</keyword>
<organism evidence="2 3">
    <name type="scientific">Amycolatopsis arida</name>
    <dbReference type="NCBI Taxonomy" id="587909"/>
    <lineage>
        <taxon>Bacteria</taxon>
        <taxon>Bacillati</taxon>
        <taxon>Actinomycetota</taxon>
        <taxon>Actinomycetes</taxon>
        <taxon>Pseudonocardiales</taxon>
        <taxon>Pseudonocardiaceae</taxon>
        <taxon>Amycolatopsis</taxon>
    </lineage>
</organism>
<reference evidence="3" key="1">
    <citation type="submission" date="2016-10" db="EMBL/GenBank/DDBJ databases">
        <authorList>
            <person name="Varghese N."/>
            <person name="Submissions S."/>
        </authorList>
    </citation>
    <scope>NUCLEOTIDE SEQUENCE [LARGE SCALE GENOMIC DNA]</scope>
    <source>
        <strain evidence="3">CGMCC 4.5579</strain>
    </source>
</reference>
<evidence type="ECO:0000256" key="1">
    <source>
        <dbReference type="SAM" id="Phobius"/>
    </source>
</evidence>
<feature type="transmembrane region" description="Helical" evidence="1">
    <location>
        <begin position="68"/>
        <end position="88"/>
    </location>
</feature>
<name>A0A1I6AZL2_9PSEU</name>
<feature type="transmembrane region" description="Helical" evidence="1">
    <location>
        <begin position="179"/>
        <end position="202"/>
    </location>
</feature>
<dbReference type="OrthoDB" id="3406108at2"/>
<evidence type="ECO:0008006" key="4">
    <source>
        <dbReference type="Google" id="ProtNLM"/>
    </source>
</evidence>
<dbReference type="EMBL" id="FOWW01000017">
    <property type="protein sequence ID" value="SFQ74145.1"/>
    <property type="molecule type" value="Genomic_DNA"/>
</dbReference>
<feature type="transmembrane region" description="Helical" evidence="1">
    <location>
        <begin position="95"/>
        <end position="117"/>
    </location>
</feature>